<keyword evidence="2" id="KW-1185">Reference proteome</keyword>
<name>A0ABW2RQK6_9BACL</name>
<proteinExistence type="predicted"/>
<sequence>MREVTGSAFQFNEQEIIEVELSSDDIIEMINRLELLDIENESFSWGYNGNSTDNQVVLIFRNTDSPYRKTDSRL</sequence>
<dbReference type="RefSeq" id="WP_379867434.1">
    <property type="nucleotide sequence ID" value="NZ_JBHTBW010000080.1"/>
</dbReference>
<evidence type="ECO:0000313" key="1">
    <source>
        <dbReference type="EMBL" id="MFC7443106.1"/>
    </source>
</evidence>
<comment type="caution">
    <text evidence="1">The sequence shown here is derived from an EMBL/GenBank/DDBJ whole genome shotgun (WGS) entry which is preliminary data.</text>
</comment>
<protein>
    <submittedName>
        <fullName evidence="1">Uncharacterized protein</fullName>
    </submittedName>
</protein>
<organism evidence="1 2">
    <name type="scientific">Laceyella putida</name>
    <dbReference type="NCBI Taxonomy" id="110101"/>
    <lineage>
        <taxon>Bacteria</taxon>
        <taxon>Bacillati</taxon>
        <taxon>Bacillota</taxon>
        <taxon>Bacilli</taxon>
        <taxon>Bacillales</taxon>
        <taxon>Thermoactinomycetaceae</taxon>
        <taxon>Laceyella</taxon>
    </lineage>
</organism>
<accession>A0ABW2RQK6</accession>
<reference evidence="2" key="1">
    <citation type="journal article" date="2019" name="Int. J. Syst. Evol. Microbiol.">
        <title>The Global Catalogue of Microorganisms (GCM) 10K type strain sequencing project: providing services to taxonomists for standard genome sequencing and annotation.</title>
        <authorList>
            <consortium name="The Broad Institute Genomics Platform"/>
            <consortium name="The Broad Institute Genome Sequencing Center for Infectious Disease"/>
            <person name="Wu L."/>
            <person name="Ma J."/>
        </authorList>
    </citation>
    <scope>NUCLEOTIDE SEQUENCE [LARGE SCALE GENOMIC DNA]</scope>
    <source>
        <strain evidence="2">CGMCC 1.12942</strain>
    </source>
</reference>
<evidence type="ECO:0000313" key="2">
    <source>
        <dbReference type="Proteomes" id="UP001596500"/>
    </source>
</evidence>
<gene>
    <name evidence="1" type="ORF">ACFQNG_18740</name>
</gene>
<dbReference type="EMBL" id="JBHTBW010000080">
    <property type="protein sequence ID" value="MFC7443106.1"/>
    <property type="molecule type" value="Genomic_DNA"/>
</dbReference>
<dbReference type="Proteomes" id="UP001596500">
    <property type="component" value="Unassembled WGS sequence"/>
</dbReference>